<evidence type="ECO:0000313" key="6">
    <source>
        <dbReference type="Proteomes" id="UP000070587"/>
    </source>
</evidence>
<dbReference type="InterPro" id="IPR027417">
    <property type="entry name" value="P-loop_NTPase"/>
</dbReference>
<reference evidence="5 7" key="3">
    <citation type="submission" date="2023-03" db="EMBL/GenBank/DDBJ databases">
        <title>Speciation in Pyrococcus: adaptation to high temperature as a mechanism.</title>
        <authorList>
            <person name="Gu J."/>
        </authorList>
    </citation>
    <scope>NUCLEOTIDE SEQUENCE [LARGE SCALE GENOMIC DNA]</scope>
    <source>
        <strain evidence="5 7">LMOA34</strain>
    </source>
</reference>
<accession>A0A127B933</accession>
<feature type="domain" description="KaiC" evidence="3">
    <location>
        <begin position="6"/>
        <end position="237"/>
    </location>
</feature>
<keyword evidence="7" id="KW-1185">Reference proteome</keyword>
<dbReference type="EMBL" id="JARRIG010000006">
    <property type="protein sequence ID" value="MFA4805019.1"/>
    <property type="molecule type" value="Genomic_DNA"/>
</dbReference>
<protein>
    <submittedName>
        <fullName evidence="5">RAD55 family ATPase</fullName>
    </submittedName>
    <submittedName>
        <fullName evidence="4">Recombinase</fullName>
    </submittedName>
</protein>
<name>A0A127B933_9EURY</name>
<dbReference type="GeneID" id="28490928"/>
<evidence type="ECO:0000313" key="4">
    <source>
        <dbReference type="EMBL" id="AMM53697.1"/>
    </source>
</evidence>
<dbReference type="Gene3D" id="3.40.50.300">
    <property type="entry name" value="P-loop containing nucleotide triphosphate hydrolases"/>
    <property type="match status" value="1"/>
</dbReference>
<reference evidence="4 6" key="2">
    <citation type="journal article" date="2016" name="Int. J. Syst. Evol. Microbiol.">
        <title>Pyrococcus kukulkanii sp. nov., a hyperthermophilic, piezophilic archaeon isolated from a deep-sea hydrothermal vent.</title>
        <authorList>
            <person name="Callac N."/>
            <person name="Oger P."/>
            <person name="Lesongeur F."/>
            <person name="Rattray J.E."/>
            <person name="Vannier P."/>
            <person name="Michoud G."/>
            <person name="Beauverger M."/>
            <person name="Gayet N."/>
            <person name="Rouxel O."/>
            <person name="Jebbar M."/>
            <person name="Godfroy A."/>
        </authorList>
    </citation>
    <scope>NUCLEOTIDE SEQUENCE [LARGE SCALE GENOMIC DNA]</scope>
    <source>
        <strain evidence="4 6">NCB100</strain>
    </source>
</reference>
<evidence type="ECO:0000313" key="5">
    <source>
        <dbReference type="EMBL" id="MFA4805019.1"/>
    </source>
</evidence>
<dbReference type="STRING" id="1609559.TQ32_03795"/>
<keyword evidence="1" id="KW-0547">Nucleotide-binding</keyword>
<dbReference type="PROSITE" id="PS51146">
    <property type="entry name" value="KAIC"/>
    <property type="match status" value="1"/>
</dbReference>
<evidence type="ECO:0000256" key="1">
    <source>
        <dbReference type="ARBA" id="ARBA00022741"/>
    </source>
</evidence>
<dbReference type="InterPro" id="IPR014774">
    <property type="entry name" value="KaiC-like_dom"/>
</dbReference>
<dbReference type="GO" id="GO:0005524">
    <property type="term" value="F:ATP binding"/>
    <property type="evidence" value="ECO:0007669"/>
    <property type="project" value="UniProtKB-KW"/>
</dbReference>
<evidence type="ECO:0000256" key="2">
    <source>
        <dbReference type="ARBA" id="ARBA00022840"/>
    </source>
</evidence>
<dbReference type="EMBL" id="CP010835">
    <property type="protein sequence ID" value="AMM53697.1"/>
    <property type="molecule type" value="Genomic_DNA"/>
</dbReference>
<dbReference type="KEGG" id="pyc:TQ32_03795"/>
<sequence>MQLYSERVSTGVKGLDELIEGGLIPGRVYLVIGPPGSGKTTFGMQFLLEGARRGEKTAYISLIHKPEEVVKDMVRFDPSIYAYVNTWKLMLFDLGPILWRESTRVPTWRSVLSRIREIVEDEKITRLVIDPLTAIDFPQQDPVEKRVELAKFIRGLEDLGVTAYLIAEMIDLDRYSEEHYLVSGIIMLHYFMHEGRMIRAIQIFKMRGIKHDPNLKLLKFTDRGLVVYNKSPFEVEE</sequence>
<reference evidence="6" key="1">
    <citation type="submission" date="2015-02" db="EMBL/GenBank/DDBJ databases">
        <title>Pyrococcus kukulkanii sp. nov., a novel hyperthermophilic archaeon isolated from a deep-sea hydrothermal vent at the Guaymas Basin.</title>
        <authorList>
            <person name="Oger P.M."/>
            <person name="Callac N."/>
            <person name="Jebbar M."/>
            <person name="Godfroy A."/>
        </authorList>
    </citation>
    <scope>NUCLEOTIDE SEQUENCE [LARGE SCALE GENOMIC DNA]</scope>
    <source>
        <strain evidence="6">NCB100</strain>
    </source>
</reference>
<dbReference type="PATRIC" id="fig|1609559.3.peg.789"/>
<dbReference type="PANTHER" id="PTHR43637">
    <property type="entry name" value="UPF0273 PROTEIN TM_0370"/>
    <property type="match status" value="1"/>
</dbReference>
<evidence type="ECO:0000313" key="7">
    <source>
        <dbReference type="Proteomes" id="UP001571980"/>
    </source>
</evidence>
<dbReference type="Pfam" id="PF06745">
    <property type="entry name" value="ATPase"/>
    <property type="match status" value="1"/>
</dbReference>
<dbReference type="OrthoDB" id="27015at2157"/>
<dbReference type="RefSeq" id="WP_068321182.1">
    <property type="nucleotide sequence ID" value="NZ_CP010835.1"/>
</dbReference>
<dbReference type="PANTHER" id="PTHR43637:SF1">
    <property type="entry name" value="UPF0273 PROTEIN TM_0370"/>
    <property type="match status" value="1"/>
</dbReference>
<dbReference type="InterPro" id="IPR010624">
    <property type="entry name" value="KaiC_dom"/>
</dbReference>
<proteinExistence type="predicted"/>
<gene>
    <name evidence="5" type="ORF">P8X34_09815</name>
    <name evidence="4" type="ORF">TQ32_03795</name>
</gene>
<dbReference type="SUPFAM" id="SSF52540">
    <property type="entry name" value="P-loop containing nucleoside triphosphate hydrolases"/>
    <property type="match status" value="1"/>
</dbReference>
<evidence type="ECO:0000259" key="3">
    <source>
        <dbReference type="PROSITE" id="PS51146"/>
    </source>
</evidence>
<keyword evidence="2" id="KW-0067">ATP-binding</keyword>
<dbReference type="Proteomes" id="UP001571980">
    <property type="component" value="Unassembled WGS sequence"/>
</dbReference>
<organism evidence="4 6">
    <name type="scientific">Pyrococcus kukulkanii</name>
    <dbReference type="NCBI Taxonomy" id="1609559"/>
    <lineage>
        <taxon>Archaea</taxon>
        <taxon>Methanobacteriati</taxon>
        <taxon>Methanobacteriota</taxon>
        <taxon>Thermococci</taxon>
        <taxon>Thermococcales</taxon>
        <taxon>Thermococcaceae</taxon>
        <taxon>Pyrococcus</taxon>
    </lineage>
</organism>
<dbReference type="Proteomes" id="UP000070587">
    <property type="component" value="Chromosome"/>
</dbReference>
<dbReference type="AlphaFoldDB" id="A0A127B933"/>